<dbReference type="PROSITE" id="PS51355">
    <property type="entry name" value="GLUTATHIONE_PEROXID_3"/>
    <property type="match status" value="1"/>
</dbReference>
<dbReference type="PROSITE" id="PS00763">
    <property type="entry name" value="GLUTATHIONE_PEROXID_2"/>
    <property type="match status" value="1"/>
</dbReference>
<comment type="similarity">
    <text evidence="1 5">Belongs to the glutathione peroxidase family.</text>
</comment>
<dbReference type="OrthoDB" id="9789406at2"/>
<dbReference type="SUPFAM" id="SSF52833">
    <property type="entry name" value="Thioredoxin-like"/>
    <property type="match status" value="1"/>
</dbReference>
<accession>A0A1G9WVE7</accession>
<dbReference type="InterPro" id="IPR029759">
    <property type="entry name" value="GPX_AS"/>
</dbReference>
<keyword evidence="2 5" id="KW-0575">Peroxidase</keyword>
<feature type="active site" evidence="4">
    <location>
        <position position="35"/>
    </location>
</feature>
<evidence type="ECO:0000259" key="6">
    <source>
        <dbReference type="PROSITE" id="PS51352"/>
    </source>
</evidence>
<dbReference type="Proteomes" id="UP000182347">
    <property type="component" value="Unassembled WGS sequence"/>
</dbReference>
<reference evidence="8" key="1">
    <citation type="submission" date="2016-10" db="EMBL/GenBank/DDBJ databases">
        <authorList>
            <person name="Varghese N."/>
            <person name="Submissions S."/>
        </authorList>
    </citation>
    <scope>NUCLEOTIDE SEQUENCE [LARGE SCALE GENOMIC DNA]</scope>
    <source>
        <strain evidence="8">CGMCC 1.6199</strain>
    </source>
</reference>
<dbReference type="PIRSF" id="PIRSF000303">
    <property type="entry name" value="Glutathion_perox"/>
    <property type="match status" value="1"/>
</dbReference>
<evidence type="ECO:0000256" key="4">
    <source>
        <dbReference type="PIRSR" id="PIRSR000303-1"/>
    </source>
</evidence>
<evidence type="ECO:0000256" key="1">
    <source>
        <dbReference type="ARBA" id="ARBA00006926"/>
    </source>
</evidence>
<dbReference type="InterPro" id="IPR029760">
    <property type="entry name" value="GPX_CS"/>
</dbReference>
<dbReference type="Pfam" id="PF00255">
    <property type="entry name" value="GSHPx"/>
    <property type="match status" value="1"/>
</dbReference>
<feature type="domain" description="Thioredoxin" evidence="6">
    <location>
        <begin position="1"/>
        <end position="158"/>
    </location>
</feature>
<dbReference type="FunFam" id="3.40.30.10:FF:000010">
    <property type="entry name" value="Glutathione peroxidase"/>
    <property type="match status" value="1"/>
</dbReference>
<dbReference type="InterPro" id="IPR000889">
    <property type="entry name" value="Glutathione_peroxidase"/>
</dbReference>
<evidence type="ECO:0000256" key="3">
    <source>
        <dbReference type="ARBA" id="ARBA00023002"/>
    </source>
</evidence>
<dbReference type="AlphaFoldDB" id="A0A1G9WVE7"/>
<keyword evidence="8" id="KW-1185">Reference proteome</keyword>
<dbReference type="InterPro" id="IPR036249">
    <property type="entry name" value="Thioredoxin-like_sf"/>
</dbReference>
<dbReference type="GO" id="GO:0034599">
    <property type="term" value="P:cellular response to oxidative stress"/>
    <property type="evidence" value="ECO:0007669"/>
    <property type="project" value="TreeGrafter"/>
</dbReference>
<dbReference type="RefSeq" id="WP_074600649.1">
    <property type="nucleotide sequence ID" value="NZ_FNHF01000006.1"/>
</dbReference>
<evidence type="ECO:0000256" key="5">
    <source>
        <dbReference type="RuleBase" id="RU000499"/>
    </source>
</evidence>
<evidence type="ECO:0000256" key="2">
    <source>
        <dbReference type="ARBA" id="ARBA00022559"/>
    </source>
</evidence>
<dbReference type="PANTHER" id="PTHR11592:SF78">
    <property type="entry name" value="GLUTATHIONE PEROXIDASE"/>
    <property type="match status" value="1"/>
</dbReference>
<dbReference type="PROSITE" id="PS51352">
    <property type="entry name" value="THIOREDOXIN_2"/>
    <property type="match status" value="1"/>
</dbReference>
<gene>
    <name evidence="7" type="ORF">SAMN05216244_3642</name>
</gene>
<name>A0A1G9WVE7_9BACI</name>
<dbReference type="CDD" id="cd00340">
    <property type="entry name" value="GSH_Peroxidase"/>
    <property type="match status" value="1"/>
</dbReference>
<dbReference type="Gene3D" id="3.40.30.10">
    <property type="entry name" value="Glutaredoxin"/>
    <property type="match status" value="1"/>
</dbReference>
<evidence type="ECO:0000313" key="8">
    <source>
        <dbReference type="Proteomes" id="UP000182347"/>
    </source>
</evidence>
<dbReference type="STRING" id="482461.SAMN05216244_3642"/>
<organism evidence="7 8">
    <name type="scientific">Sediminibacillus halophilus</name>
    <dbReference type="NCBI Taxonomy" id="482461"/>
    <lineage>
        <taxon>Bacteria</taxon>
        <taxon>Bacillati</taxon>
        <taxon>Bacillota</taxon>
        <taxon>Bacilli</taxon>
        <taxon>Bacillales</taxon>
        <taxon>Bacillaceae</taxon>
        <taxon>Sediminibacillus</taxon>
    </lineage>
</organism>
<sequence>MNIYDFSATSISGEEVPLQKYKGKAMLIVNTASKCGFTPQYQGLQQLYDKFHDEGLVVLGFPSNQFMNQEPGSEETIQTFCQTNYGVTFPLFSKIDVKGKNAHPLFAYLSEQAPGVLSGQIKWNFTKFLVDKNGHVVKRYAPSTKPESMEADIQQLLSS</sequence>
<dbReference type="PROSITE" id="PS00460">
    <property type="entry name" value="GLUTATHIONE_PEROXID_1"/>
    <property type="match status" value="1"/>
</dbReference>
<dbReference type="PANTHER" id="PTHR11592">
    <property type="entry name" value="GLUTATHIONE PEROXIDASE"/>
    <property type="match status" value="1"/>
</dbReference>
<dbReference type="InterPro" id="IPR013766">
    <property type="entry name" value="Thioredoxin_domain"/>
</dbReference>
<protein>
    <recommendedName>
        <fullName evidence="5">Glutathione peroxidase</fullName>
    </recommendedName>
</protein>
<dbReference type="PRINTS" id="PR01011">
    <property type="entry name" value="GLUTPROXDASE"/>
</dbReference>
<evidence type="ECO:0000313" key="7">
    <source>
        <dbReference type="EMBL" id="SDM88440.1"/>
    </source>
</evidence>
<keyword evidence="3 5" id="KW-0560">Oxidoreductase</keyword>
<proteinExistence type="inferred from homology"/>
<dbReference type="EMBL" id="FNHF01000006">
    <property type="protein sequence ID" value="SDM88440.1"/>
    <property type="molecule type" value="Genomic_DNA"/>
</dbReference>
<dbReference type="GO" id="GO:0004601">
    <property type="term" value="F:peroxidase activity"/>
    <property type="evidence" value="ECO:0007669"/>
    <property type="project" value="UniProtKB-KW"/>
</dbReference>